<name>A0ABP1FZD7_9CHLO</name>
<evidence type="ECO:0000313" key="4">
    <source>
        <dbReference type="Proteomes" id="UP001497392"/>
    </source>
</evidence>
<accession>A0ABP1FZD7</accession>
<keyword evidence="4" id="KW-1185">Reference proteome</keyword>
<dbReference type="Proteomes" id="UP001497392">
    <property type="component" value="Unassembled WGS sequence"/>
</dbReference>
<evidence type="ECO:0000256" key="1">
    <source>
        <dbReference type="SAM" id="Coils"/>
    </source>
</evidence>
<dbReference type="EMBL" id="CAXHTA020000010">
    <property type="protein sequence ID" value="CAL5224359.1"/>
    <property type="molecule type" value="Genomic_DNA"/>
</dbReference>
<gene>
    <name evidence="3" type="primary">g7033</name>
    <name evidence="3" type="ORF">VP750_LOCUS6018</name>
</gene>
<evidence type="ECO:0000256" key="2">
    <source>
        <dbReference type="SAM" id="MobiDB-lite"/>
    </source>
</evidence>
<organism evidence="3 4">
    <name type="scientific">Coccomyxa viridis</name>
    <dbReference type="NCBI Taxonomy" id="1274662"/>
    <lineage>
        <taxon>Eukaryota</taxon>
        <taxon>Viridiplantae</taxon>
        <taxon>Chlorophyta</taxon>
        <taxon>core chlorophytes</taxon>
        <taxon>Trebouxiophyceae</taxon>
        <taxon>Trebouxiophyceae incertae sedis</taxon>
        <taxon>Coccomyxaceae</taxon>
        <taxon>Coccomyxa</taxon>
    </lineage>
</organism>
<keyword evidence="1" id="KW-0175">Coiled coil</keyword>
<evidence type="ECO:0000313" key="3">
    <source>
        <dbReference type="EMBL" id="CAL5224359.1"/>
    </source>
</evidence>
<reference evidence="3 4" key="1">
    <citation type="submission" date="2024-06" db="EMBL/GenBank/DDBJ databases">
        <authorList>
            <person name="Kraege A."/>
            <person name="Thomma B."/>
        </authorList>
    </citation>
    <scope>NUCLEOTIDE SEQUENCE [LARGE SCALE GENOMIC DNA]</scope>
</reference>
<proteinExistence type="predicted"/>
<protein>
    <submittedName>
        <fullName evidence="3">G7033 protein</fullName>
    </submittedName>
</protein>
<feature type="coiled-coil region" evidence="1">
    <location>
        <begin position="109"/>
        <end position="136"/>
    </location>
</feature>
<feature type="region of interest" description="Disordered" evidence="2">
    <location>
        <begin position="1"/>
        <end position="23"/>
    </location>
</feature>
<sequence length="164" mass="18046">MVQTRQQVKRARLDGSSAPASASASASTSAKLCQSSSPEPGSSPGIAAASLRQAFLVERLLCEADAAEVAMSGVKMIQDNTKTCLNNLERSLLRCKAFLQHRCIPKECAEATSAMLDEFRRELDALRQREDRILKLCSRQQATVTLKNREFTEAVVHLIQQCLH</sequence>
<comment type="caution">
    <text evidence="3">The sequence shown here is derived from an EMBL/GenBank/DDBJ whole genome shotgun (WGS) entry which is preliminary data.</text>
</comment>